<sequence length="279" mass="30644">MPIPRRRRRQTDVLRLCFAFMTHAAGAFAPDYSSVVRTSAGRRRPSFVQSYYSARCPSYTQPSRQFQRGSILSVAPTISSISVPSSSALGSVEAAAATTSEISTATADVLSTSDVVIGTILAFALAFGYSFLNGQSSSSSFISWRSQVTLDSSDTSSSMTSNESDFTATQANNSTRNGDDKQVFDAEAWREISRPENYVWYNSRIRDDGGKQEDDDDGGYPGAKSNEEQKWVVIALLALFVPIFSVEFFFALSRQFMCGGDVFTQPEWAQQLCSPYLGR</sequence>
<evidence type="ECO:0000256" key="2">
    <source>
        <dbReference type="SAM" id="Phobius"/>
    </source>
</evidence>
<evidence type="ECO:0000256" key="1">
    <source>
        <dbReference type="SAM" id="MobiDB-lite"/>
    </source>
</evidence>
<feature type="region of interest" description="Disordered" evidence="1">
    <location>
        <begin position="153"/>
        <end position="180"/>
    </location>
</feature>
<keyword evidence="3" id="KW-0732">Signal</keyword>
<feature type="transmembrane region" description="Helical" evidence="2">
    <location>
        <begin position="115"/>
        <end position="132"/>
    </location>
</feature>
<evidence type="ECO:0000313" key="4">
    <source>
        <dbReference type="EMBL" id="CAE2283953.1"/>
    </source>
</evidence>
<feature type="chain" id="PRO_5031058199" evidence="3">
    <location>
        <begin position="28"/>
        <end position="279"/>
    </location>
</feature>
<keyword evidence="2" id="KW-1133">Transmembrane helix</keyword>
<keyword evidence="2" id="KW-0472">Membrane</keyword>
<dbReference type="AlphaFoldDB" id="A0A7S4K5V2"/>
<reference evidence="4" key="1">
    <citation type="submission" date="2021-01" db="EMBL/GenBank/DDBJ databases">
        <authorList>
            <person name="Corre E."/>
            <person name="Pelletier E."/>
            <person name="Niang G."/>
            <person name="Scheremetjew M."/>
            <person name="Finn R."/>
            <person name="Kale V."/>
            <person name="Holt S."/>
            <person name="Cochrane G."/>
            <person name="Meng A."/>
            <person name="Brown T."/>
            <person name="Cohen L."/>
        </authorList>
    </citation>
    <scope>NUCLEOTIDE SEQUENCE</scope>
    <source>
        <strain evidence="4">Isolate 1302-5</strain>
    </source>
</reference>
<feature type="signal peptide" evidence="3">
    <location>
        <begin position="1"/>
        <end position="27"/>
    </location>
</feature>
<keyword evidence="2" id="KW-0812">Transmembrane</keyword>
<accession>A0A7S4K5V2</accession>
<feature type="transmembrane region" description="Helical" evidence="2">
    <location>
        <begin position="231"/>
        <end position="252"/>
    </location>
</feature>
<gene>
    <name evidence="4" type="ORF">OAUR00152_LOCUS39245</name>
</gene>
<organism evidence="4">
    <name type="scientific">Odontella aurita</name>
    <dbReference type="NCBI Taxonomy" id="265563"/>
    <lineage>
        <taxon>Eukaryota</taxon>
        <taxon>Sar</taxon>
        <taxon>Stramenopiles</taxon>
        <taxon>Ochrophyta</taxon>
        <taxon>Bacillariophyta</taxon>
        <taxon>Mediophyceae</taxon>
        <taxon>Biddulphiophycidae</taxon>
        <taxon>Eupodiscales</taxon>
        <taxon>Odontellaceae</taxon>
        <taxon>Odontella</taxon>
    </lineage>
</organism>
<protein>
    <submittedName>
        <fullName evidence="4">Uncharacterized protein</fullName>
    </submittedName>
</protein>
<dbReference type="EMBL" id="HBKQ01057431">
    <property type="protein sequence ID" value="CAE2283953.1"/>
    <property type="molecule type" value="Transcribed_RNA"/>
</dbReference>
<feature type="compositionally biased region" description="Low complexity" evidence="1">
    <location>
        <begin position="153"/>
        <end position="167"/>
    </location>
</feature>
<name>A0A7S4K5V2_9STRA</name>
<proteinExistence type="predicted"/>
<evidence type="ECO:0000256" key="3">
    <source>
        <dbReference type="SAM" id="SignalP"/>
    </source>
</evidence>